<gene>
    <name evidence="2" type="ORF">GCM10009751_25060</name>
</gene>
<feature type="transmembrane region" description="Helical" evidence="1">
    <location>
        <begin position="159"/>
        <end position="176"/>
    </location>
</feature>
<dbReference type="EMBL" id="BAAANL010000005">
    <property type="protein sequence ID" value="GAA1865934.1"/>
    <property type="molecule type" value="Genomic_DNA"/>
</dbReference>
<evidence type="ECO:0000256" key="1">
    <source>
        <dbReference type="SAM" id="Phobius"/>
    </source>
</evidence>
<feature type="transmembrane region" description="Helical" evidence="1">
    <location>
        <begin position="6"/>
        <end position="30"/>
    </location>
</feature>
<keyword evidence="1" id="KW-0472">Membrane</keyword>
<evidence type="ECO:0000313" key="2">
    <source>
        <dbReference type="EMBL" id="GAA1865934.1"/>
    </source>
</evidence>
<evidence type="ECO:0000313" key="3">
    <source>
        <dbReference type="Proteomes" id="UP001501094"/>
    </source>
</evidence>
<keyword evidence="3" id="KW-1185">Reference proteome</keyword>
<evidence type="ECO:0008006" key="4">
    <source>
        <dbReference type="Google" id="ProtNLM"/>
    </source>
</evidence>
<accession>A0ABN2NEX6</accession>
<proteinExistence type="predicted"/>
<comment type="caution">
    <text evidence="2">The sequence shown here is derived from an EMBL/GenBank/DDBJ whole genome shotgun (WGS) entry which is preliminary data.</text>
</comment>
<keyword evidence="1" id="KW-1133">Transmembrane helix</keyword>
<dbReference type="RefSeq" id="WP_344103311.1">
    <property type="nucleotide sequence ID" value="NZ_BAAANL010000005.1"/>
</dbReference>
<keyword evidence="1" id="KW-0812">Transmembrane</keyword>
<organism evidence="2 3">
    <name type="scientific">Myceligenerans crystallogenes</name>
    <dbReference type="NCBI Taxonomy" id="316335"/>
    <lineage>
        <taxon>Bacteria</taxon>
        <taxon>Bacillati</taxon>
        <taxon>Actinomycetota</taxon>
        <taxon>Actinomycetes</taxon>
        <taxon>Micrococcales</taxon>
        <taxon>Promicromonosporaceae</taxon>
        <taxon>Myceligenerans</taxon>
    </lineage>
</organism>
<name>A0ABN2NEX6_9MICO</name>
<reference evidence="2 3" key="1">
    <citation type="journal article" date="2019" name="Int. J. Syst. Evol. Microbiol.">
        <title>The Global Catalogue of Microorganisms (GCM) 10K type strain sequencing project: providing services to taxonomists for standard genome sequencing and annotation.</title>
        <authorList>
            <consortium name="The Broad Institute Genomics Platform"/>
            <consortium name="The Broad Institute Genome Sequencing Center for Infectious Disease"/>
            <person name="Wu L."/>
            <person name="Ma J."/>
        </authorList>
    </citation>
    <scope>NUCLEOTIDE SEQUENCE [LARGE SCALE GENOMIC DNA]</scope>
    <source>
        <strain evidence="2 3">JCM 14326</strain>
    </source>
</reference>
<protein>
    <recommendedName>
        <fullName evidence="4">DUF3592 domain-containing protein</fullName>
    </recommendedName>
</protein>
<dbReference type="Proteomes" id="UP001501094">
    <property type="component" value="Unassembled WGS sequence"/>
</dbReference>
<sequence length="181" mass="19652">MTGVNVAVRAVGVALVFILVIVGMIVNLRLEGRGKELLREHLDKVGVVTTARVTARATTTEHLVMHDGDATMERRELPVMLWVDAPVSAEVQLGTDGYAGFQEGDRVRVVYDPATVGDPAITVLLEEQVELGLAEAEAAHLKKYPKADPEVRPVPGYEWALLVVALIAVGVTSAFWDRRSD</sequence>